<keyword evidence="14" id="KW-1185">Reference proteome</keyword>
<evidence type="ECO:0000313" key="13">
    <source>
        <dbReference type="EMBL" id="WDE02469.1"/>
    </source>
</evidence>
<dbReference type="InterPro" id="IPR036942">
    <property type="entry name" value="Beta-barrel_TonB_sf"/>
</dbReference>
<evidence type="ECO:0000256" key="4">
    <source>
        <dbReference type="ARBA" id="ARBA00022692"/>
    </source>
</evidence>
<protein>
    <submittedName>
        <fullName evidence="13">TonB-dependent receptor</fullName>
    </submittedName>
</protein>
<keyword evidence="7 8" id="KW-0998">Cell outer membrane</keyword>
<keyword evidence="3 8" id="KW-1134">Transmembrane beta strand</keyword>
<dbReference type="InterPro" id="IPR037066">
    <property type="entry name" value="Plug_dom_sf"/>
</dbReference>
<evidence type="ECO:0000256" key="10">
    <source>
        <dbReference type="SAM" id="SignalP"/>
    </source>
</evidence>
<dbReference type="Gene3D" id="2.40.170.20">
    <property type="entry name" value="TonB-dependent receptor, beta-barrel domain"/>
    <property type="match status" value="1"/>
</dbReference>
<dbReference type="Pfam" id="PF07715">
    <property type="entry name" value="Plug"/>
    <property type="match status" value="1"/>
</dbReference>
<dbReference type="Gene3D" id="2.60.40.1120">
    <property type="entry name" value="Carboxypeptidase-like, regulatory domain"/>
    <property type="match status" value="1"/>
</dbReference>
<keyword evidence="6 8" id="KW-0472">Membrane</keyword>
<sequence>MIKLKPVAAAIMAITSINAFADGSVIGEISDASGKLSGAKISIVGANFVTASDKQGKFNLSRLPPGQHTLKIDYLGYQPKEVMINVTDNQEVNLGALQLSYAADSLQEEQAIEEVVALGYMHRGNMLAMNMQKEAHNIKNILSADGIGKLPDRNAAEAVQRMPGISIERDQGEGRFVAVRGLPAQWNSTSINGDRLPTAEEETTSRAVAFDFFPTDMIEMVEVSKAITPDMEGDAIGGNVNFITSRAPDEQIFTINIAAGDSEKAQGGSQSFNVLYGDRSADGRFGYLVNATAWERDWATDNYEPRRAIDDDGIAGVHRLELRDYTGTRTTYGLNASAEYLLDNGLVFAKAMYGTLSDEETHYKHRIRFNKNRVELQEIYNELITEMHGFQIGGEHDLDLNTQLNWQLSTYENTFKYGDIPNKEDNAYYVVKFKQAVEFDDEVGQRNGSDTGSSLVYNTIDGGTDPGREIGSHLSDDWVMDPQQAVLADVELYGIDVKERDKIVLQLDLTHAYNAQLELKTGFKYREKERNASFYDKFYGWNEAEYGPTPTMADIADDLGVELKDQPGRSDYLDGDMPLSYHQHFSQVIPVNDLKRWWQQNQHKLTFLPGDSQTVENGGGLNRNFDLTESHTSLYGMATYQLSDELTLLGGIRATHTDTEVDGYVAVENDSGTSVEPEKGSKKYWSVLPSLHLTYELDDLRQVRMALTRTFARPDFGQLSPGATYLEMENQLKSGNPELDPTYSNNFDLMYEHYFDNAGMFSVGYFYKQITDPVFSQTYQGSYRDQSVTVKSPLNGDDAWLHGIEFATNTSLGFISPAMENFGFSFNFTLMDSEMDIPGRDDKVKISRQADELYNFAFYFDNNNFSARVAVNHKGEYIEDHGSNADLDTYYGDYTSVDATASYYLTDNAMVYLELNNLTDEPLEYYTGSAQRPNQIEYYGLRGQIGIKYDFF</sequence>
<dbReference type="SUPFAM" id="SSF56935">
    <property type="entry name" value="Porins"/>
    <property type="match status" value="1"/>
</dbReference>
<evidence type="ECO:0000256" key="8">
    <source>
        <dbReference type="PROSITE-ProRule" id="PRU01360"/>
    </source>
</evidence>
<dbReference type="NCBIfam" id="TIGR01782">
    <property type="entry name" value="TonB-Xanth-Caul"/>
    <property type="match status" value="1"/>
</dbReference>
<dbReference type="CDD" id="cd01347">
    <property type="entry name" value="ligand_gated_channel"/>
    <property type="match status" value="1"/>
</dbReference>
<proteinExistence type="inferred from homology"/>
<reference evidence="13 14" key="1">
    <citation type="journal article" date="2015" name="Genome Announc.">
        <title>Draft Genome Sequences of Marine Isolates of Thalassomonas viridans and Thalassomonas actiniarum.</title>
        <authorList>
            <person name="Olonade I."/>
            <person name="van Zyl L.J."/>
            <person name="Trindade M."/>
        </authorList>
    </citation>
    <scope>NUCLEOTIDE SEQUENCE [LARGE SCALE GENOMIC DNA]</scope>
    <source>
        <strain evidence="13 14">A5K-106</strain>
    </source>
</reference>
<dbReference type="PANTHER" id="PTHR40980">
    <property type="entry name" value="PLUG DOMAIN-CONTAINING PROTEIN"/>
    <property type="match status" value="1"/>
</dbReference>
<accession>A0AAE9YY25</accession>
<keyword evidence="5 9" id="KW-0798">TonB box</keyword>
<comment type="subcellular location">
    <subcellularLocation>
        <location evidence="1 8">Cell outer membrane</location>
        <topology evidence="1 8">Multi-pass membrane protein</topology>
    </subcellularLocation>
</comment>
<dbReference type="GO" id="GO:0009279">
    <property type="term" value="C:cell outer membrane"/>
    <property type="evidence" value="ECO:0007669"/>
    <property type="project" value="UniProtKB-SubCell"/>
</dbReference>
<dbReference type="Pfam" id="PF00593">
    <property type="entry name" value="TonB_dep_Rec_b-barrel"/>
    <property type="match status" value="1"/>
</dbReference>
<keyword evidence="13" id="KW-0675">Receptor</keyword>
<dbReference type="AlphaFoldDB" id="A0AAE9YY25"/>
<reference evidence="13 14" key="2">
    <citation type="journal article" date="2022" name="Mar. Drugs">
        <title>Bioassay-Guided Fractionation Leads to the Detection of Cholic Acid Generated by the Rare Thalassomonas sp.</title>
        <authorList>
            <person name="Pheiffer F."/>
            <person name="Schneider Y.K."/>
            <person name="Hansen E.H."/>
            <person name="Andersen J.H."/>
            <person name="Isaksson J."/>
            <person name="Busche T."/>
            <person name="R C."/>
            <person name="Kalinowski J."/>
            <person name="Zyl L.V."/>
            <person name="Trindade M."/>
        </authorList>
    </citation>
    <scope>NUCLEOTIDE SEQUENCE [LARGE SCALE GENOMIC DNA]</scope>
    <source>
        <strain evidence="13 14">A5K-106</strain>
    </source>
</reference>
<dbReference type="EMBL" id="CP059736">
    <property type="protein sequence ID" value="WDE02469.1"/>
    <property type="molecule type" value="Genomic_DNA"/>
</dbReference>
<keyword evidence="10" id="KW-0732">Signal</keyword>
<evidence type="ECO:0000313" key="14">
    <source>
        <dbReference type="Proteomes" id="UP000032568"/>
    </source>
</evidence>
<evidence type="ECO:0000256" key="1">
    <source>
        <dbReference type="ARBA" id="ARBA00004571"/>
    </source>
</evidence>
<feature type="chain" id="PRO_5042043670" evidence="10">
    <location>
        <begin position="22"/>
        <end position="952"/>
    </location>
</feature>
<dbReference type="PROSITE" id="PS52016">
    <property type="entry name" value="TONB_DEPENDENT_REC_3"/>
    <property type="match status" value="1"/>
</dbReference>
<evidence type="ECO:0000256" key="9">
    <source>
        <dbReference type="RuleBase" id="RU003357"/>
    </source>
</evidence>
<feature type="domain" description="TonB-dependent receptor plug" evidence="12">
    <location>
        <begin position="139"/>
        <end position="238"/>
    </location>
</feature>
<dbReference type="PANTHER" id="PTHR40980:SF4">
    <property type="entry name" value="TONB-DEPENDENT RECEPTOR-LIKE BETA-BARREL DOMAIN-CONTAINING PROTEIN"/>
    <property type="match status" value="1"/>
</dbReference>
<dbReference type="InterPro" id="IPR039426">
    <property type="entry name" value="TonB-dep_rcpt-like"/>
</dbReference>
<dbReference type="InterPro" id="IPR008969">
    <property type="entry name" value="CarboxyPept-like_regulatory"/>
</dbReference>
<dbReference type="InterPro" id="IPR000531">
    <property type="entry name" value="Beta-barrel_TonB"/>
</dbReference>
<evidence type="ECO:0000256" key="5">
    <source>
        <dbReference type="ARBA" id="ARBA00023077"/>
    </source>
</evidence>
<keyword evidence="2 8" id="KW-0813">Transport</keyword>
<dbReference type="RefSeq" id="WP_044832678.1">
    <property type="nucleotide sequence ID" value="NZ_CP059736.1"/>
</dbReference>
<dbReference type="InterPro" id="IPR012910">
    <property type="entry name" value="Plug_dom"/>
</dbReference>
<dbReference type="Proteomes" id="UP000032568">
    <property type="component" value="Chromosome pTact"/>
</dbReference>
<dbReference type="SUPFAM" id="SSF49464">
    <property type="entry name" value="Carboxypeptidase regulatory domain-like"/>
    <property type="match status" value="1"/>
</dbReference>
<dbReference type="Pfam" id="PF13715">
    <property type="entry name" value="CarbopepD_reg_2"/>
    <property type="match status" value="1"/>
</dbReference>
<evidence type="ECO:0000259" key="12">
    <source>
        <dbReference type="Pfam" id="PF07715"/>
    </source>
</evidence>
<feature type="domain" description="TonB-dependent receptor-like beta-barrel" evidence="11">
    <location>
        <begin position="456"/>
        <end position="918"/>
    </location>
</feature>
<gene>
    <name evidence="13" type="ORF">SG35_029100</name>
</gene>
<organism evidence="13 14">
    <name type="scientific">Thalassomonas actiniarum</name>
    <dbReference type="NCBI Taxonomy" id="485447"/>
    <lineage>
        <taxon>Bacteria</taxon>
        <taxon>Pseudomonadati</taxon>
        <taxon>Pseudomonadota</taxon>
        <taxon>Gammaproteobacteria</taxon>
        <taxon>Alteromonadales</taxon>
        <taxon>Colwelliaceae</taxon>
        <taxon>Thalassomonas</taxon>
    </lineage>
</organism>
<evidence type="ECO:0000256" key="7">
    <source>
        <dbReference type="ARBA" id="ARBA00023237"/>
    </source>
</evidence>
<name>A0AAE9YY25_9GAMM</name>
<dbReference type="InterPro" id="IPR010104">
    <property type="entry name" value="TonB_rcpt_bac"/>
</dbReference>
<dbReference type="KEGG" id="tact:SG35_029100"/>
<evidence type="ECO:0000259" key="11">
    <source>
        <dbReference type="Pfam" id="PF00593"/>
    </source>
</evidence>
<evidence type="ECO:0000256" key="6">
    <source>
        <dbReference type="ARBA" id="ARBA00023136"/>
    </source>
</evidence>
<dbReference type="Gene3D" id="2.170.130.10">
    <property type="entry name" value="TonB-dependent receptor, plug domain"/>
    <property type="match status" value="1"/>
</dbReference>
<evidence type="ECO:0000256" key="2">
    <source>
        <dbReference type="ARBA" id="ARBA00022448"/>
    </source>
</evidence>
<evidence type="ECO:0000256" key="3">
    <source>
        <dbReference type="ARBA" id="ARBA00022452"/>
    </source>
</evidence>
<feature type="signal peptide" evidence="10">
    <location>
        <begin position="1"/>
        <end position="21"/>
    </location>
</feature>
<comment type="similarity">
    <text evidence="8 9">Belongs to the TonB-dependent receptor family.</text>
</comment>
<keyword evidence="4 8" id="KW-0812">Transmembrane</keyword>